<organism evidence="6 7">
    <name type="scientific">Bradyrhizobium erythrophlei</name>
    <dbReference type="NCBI Taxonomy" id="1437360"/>
    <lineage>
        <taxon>Bacteria</taxon>
        <taxon>Pseudomonadati</taxon>
        <taxon>Pseudomonadota</taxon>
        <taxon>Alphaproteobacteria</taxon>
        <taxon>Hyphomicrobiales</taxon>
        <taxon>Nitrobacteraceae</taxon>
        <taxon>Bradyrhizobium</taxon>
    </lineage>
</organism>
<evidence type="ECO:0000313" key="7">
    <source>
        <dbReference type="Proteomes" id="UP000198992"/>
    </source>
</evidence>
<dbReference type="NCBIfam" id="TIGR02779">
    <property type="entry name" value="NHEJ_ligase_lig"/>
    <property type="match status" value="1"/>
</dbReference>
<dbReference type="PROSITE" id="PS00697">
    <property type="entry name" value="DNA_LIGASE_A1"/>
    <property type="match status" value="1"/>
</dbReference>
<proteinExistence type="inferred from homology"/>
<dbReference type="PROSITE" id="PS50160">
    <property type="entry name" value="DNA_LIGASE_A3"/>
    <property type="match status" value="1"/>
</dbReference>
<dbReference type="Proteomes" id="UP000198992">
    <property type="component" value="Unassembled WGS sequence"/>
</dbReference>
<dbReference type="EC" id="6.5.1.1" evidence="2"/>
<comment type="catalytic activity">
    <reaction evidence="4">
        <text>ATP + (deoxyribonucleotide)n-3'-hydroxyl + 5'-phospho-(deoxyribonucleotide)m = (deoxyribonucleotide)n+m + AMP + diphosphate.</text>
        <dbReference type="EC" id="6.5.1.1"/>
    </reaction>
</comment>
<gene>
    <name evidence="6" type="ORF">SAMN05444164_3498</name>
</gene>
<dbReference type="Gene3D" id="3.30.1490.70">
    <property type="match status" value="1"/>
</dbReference>
<protein>
    <recommendedName>
        <fullName evidence="2">DNA ligase (ATP)</fullName>
        <ecNumber evidence="2">6.5.1.1</ecNumber>
    </recommendedName>
</protein>
<dbReference type="Pfam" id="PF01068">
    <property type="entry name" value="DNA_ligase_A_M"/>
    <property type="match status" value="1"/>
</dbReference>
<dbReference type="GO" id="GO:0003910">
    <property type="term" value="F:DNA ligase (ATP) activity"/>
    <property type="evidence" value="ECO:0007669"/>
    <property type="project" value="UniProtKB-EC"/>
</dbReference>
<dbReference type="InterPro" id="IPR012310">
    <property type="entry name" value="DNA_ligase_ATP-dep_cent"/>
</dbReference>
<comment type="similarity">
    <text evidence="1">Belongs to the ATP-dependent DNA ligase family.</text>
</comment>
<evidence type="ECO:0000313" key="6">
    <source>
        <dbReference type="EMBL" id="SED04046.1"/>
    </source>
</evidence>
<dbReference type="InterPro" id="IPR012340">
    <property type="entry name" value="NA-bd_OB-fold"/>
</dbReference>
<keyword evidence="3" id="KW-0436">Ligase</keyword>
<dbReference type="InterPro" id="IPR012309">
    <property type="entry name" value="DNA_ligase_ATP-dep_C"/>
</dbReference>
<dbReference type="EMBL" id="FNTH01000001">
    <property type="protein sequence ID" value="SED04046.1"/>
    <property type="molecule type" value="Genomic_DNA"/>
</dbReference>
<dbReference type="GO" id="GO:0006281">
    <property type="term" value="P:DNA repair"/>
    <property type="evidence" value="ECO:0007669"/>
    <property type="project" value="InterPro"/>
</dbReference>
<evidence type="ECO:0000256" key="2">
    <source>
        <dbReference type="ARBA" id="ARBA00012727"/>
    </source>
</evidence>
<dbReference type="CDD" id="cd07971">
    <property type="entry name" value="OBF_DNA_ligase_LigD"/>
    <property type="match status" value="1"/>
</dbReference>
<dbReference type="SUPFAM" id="SSF56091">
    <property type="entry name" value="DNA ligase/mRNA capping enzyme, catalytic domain"/>
    <property type="match status" value="1"/>
</dbReference>
<feature type="domain" description="ATP-dependent DNA ligase family profile" evidence="5">
    <location>
        <begin position="116"/>
        <end position="217"/>
    </location>
</feature>
<dbReference type="CDD" id="cd07906">
    <property type="entry name" value="Adenylation_DNA_ligase_LigD_LigC"/>
    <property type="match status" value="1"/>
</dbReference>
<dbReference type="PANTHER" id="PTHR45674:SF4">
    <property type="entry name" value="DNA LIGASE 1"/>
    <property type="match status" value="1"/>
</dbReference>
<dbReference type="InterPro" id="IPR050191">
    <property type="entry name" value="ATP-dep_DNA_ligase"/>
</dbReference>
<dbReference type="Gene3D" id="3.30.470.30">
    <property type="entry name" value="DNA ligase/mRNA capping enzyme"/>
    <property type="match status" value="1"/>
</dbReference>
<dbReference type="GO" id="GO:0006310">
    <property type="term" value="P:DNA recombination"/>
    <property type="evidence" value="ECO:0007669"/>
    <property type="project" value="InterPro"/>
</dbReference>
<reference evidence="6 7" key="1">
    <citation type="submission" date="2016-10" db="EMBL/GenBank/DDBJ databases">
        <authorList>
            <person name="de Groot N.N."/>
        </authorList>
    </citation>
    <scope>NUCLEOTIDE SEQUENCE [LARGE SCALE GENOMIC DNA]</scope>
    <source>
        <strain evidence="6 7">MT12</strain>
    </source>
</reference>
<dbReference type="InterPro" id="IPR014146">
    <property type="entry name" value="LigD_ligase_dom"/>
</dbReference>
<dbReference type="Gene3D" id="2.40.50.140">
    <property type="entry name" value="Nucleic acid-binding proteins"/>
    <property type="match status" value="1"/>
</dbReference>
<accession>A0A1H4XEL3</accession>
<dbReference type="GO" id="GO:0005524">
    <property type="term" value="F:ATP binding"/>
    <property type="evidence" value="ECO:0007669"/>
    <property type="project" value="InterPro"/>
</dbReference>
<dbReference type="PANTHER" id="PTHR45674">
    <property type="entry name" value="DNA LIGASE 1/3 FAMILY MEMBER"/>
    <property type="match status" value="1"/>
</dbReference>
<evidence type="ECO:0000256" key="4">
    <source>
        <dbReference type="ARBA" id="ARBA00034003"/>
    </source>
</evidence>
<evidence type="ECO:0000259" key="5">
    <source>
        <dbReference type="PROSITE" id="PS50160"/>
    </source>
</evidence>
<evidence type="ECO:0000256" key="1">
    <source>
        <dbReference type="ARBA" id="ARBA00007572"/>
    </source>
</evidence>
<dbReference type="Pfam" id="PF04679">
    <property type="entry name" value="DNA_ligase_A_C"/>
    <property type="match status" value="1"/>
</dbReference>
<name>A0A1H4XEL3_9BRAD</name>
<sequence length="332" mass="37824">MKDVHAFRNALFNDGPRMTRTSTLPRRLQPMVATLADAPFNDPGWVFEDKYDGFRMIAEIRRGKVALYSRNGKIISRSYIEVAKALEGVKGDAVIDGELVAIGKDGVSHFQLLQNALRHEAKLKYCVFDLMFENAEDLRKQPLLERKKRLKAILPRDKLIAFSRHRKRDGMKFFAEAERKGLEGLMAKRADSAYASGSRTADWLKIKTAKRQEVVIAGFTAPRRTRPFFGALVLAVREDDAWRYIGHVGTGFSHKVLEDLHAKLMKLTTLKSPFPAKVKDEAATTWVKPSLVAEVKFAEWTSKGELRQPVYLGLRSDKRANDVVRERERPRK</sequence>
<dbReference type="SUPFAM" id="SSF50249">
    <property type="entry name" value="Nucleic acid-binding proteins"/>
    <property type="match status" value="1"/>
</dbReference>
<evidence type="ECO:0000256" key="3">
    <source>
        <dbReference type="ARBA" id="ARBA00022598"/>
    </source>
</evidence>
<dbReference type="AlphaFoldDB" id="A0A1H4XEL3"/>
<dbReference type="InterPro" id="IPR016059">
    <property type="entry name" value="DNA_ligase_ATP-dep_CS"/>
</dbReference>